<evidence type="ECO:0000313" key="3">
    <source>
        <dbReference type="Proteomes" id="UP000014977"/>
    </source>
</evidence>
<proteinExistence type="predicted"/>
<keyword evidence="3" id="KW-1185">Reference proteome</keyword>
<reference evidence="2 3" key="1">
    <citation type="journal article" date="2013" name="Genome Announc.">
        <title>Draft genome sequences for three mercury-methylating, sulfate-reducing bacteria.</title>
        <authorList>
            <person name="Brown S.D."/>
            <person name="Hurt R.A.Jr."/>
            <person name="Gilmour C.C."/>
            <person name="Elias D.A."/>
        </authorList>
    </citation>
    <scope>NUCLEOTIDE SEQUENCE [LARGE SCALE GENOMIC DNA]</scope>
    <source>
        <strain evidence="2 3">DSM 2059</strain>
    </source>
</reference>
<dbReference type="AlphaFoldDB" id="S7TTQ5"/>
<dbReference type="RefSeq" id="WP_020876340.1">
    <property type="nucleotide sequence ID" value="NZ_ATHJ01000083.1"/>
</dbReference>
<organism evidence="2 3">
    <name type="scientific">Desulfococcus multivorans DSM 2059</name>
    <dbReference type="NCBI Taxonomy" id="1121405"/>
    <lineage>
        <taxon>Bacteria</taxon>
        <taxon>Pseudomonadati</taxon>
        <taxon>Thermodesulfobacteriota</taxon>
        <taxon>Desulfobacteria</taxon>
        <taxon>Desulfobacterales</taxon>
        <taxon>Desulfococcaceae</taxon>
        <taxon>Desulfococcus</taxon>
    </lineage>
</organism>
<dbReference type="SUPFAM" id="SSF53300">
    <property type="entry name" value="vWA-like"/>
    <property type="match status" value="1"/>
</dbReference>
<dbReference type="OrthoDB" id="9974887at2"/>
<dbReference type="SUPFAM" id="SSF57802">
    <property type="entry name" value="Rubredoxin-like"/>
    <property type="match status" value="1"/>
</dbReference>
<dbReference type="InterPro" id="IPR036465">
    <property type="entry name" value="vWFA_dom_sf"/>
</dbReference>
<accession>S7TTQ5</accession>
<comment type="caution">
    <text evidence="2">The sequence shown here is derived from an EMBL/GenBank/DDBJ whole genome shotgun (WGS) entry which is preliminary data.</text>
</comment>
<dbReference type="Proteomes" id="UP000014977">
    <property type="component" value="Unassembled WGS sequence"/>
</dbReference>
<evidence type="ECO:0000313" key="2">
    <source>
        <dbReference type="EMBL" id="EPR40426.1"/>
    </source>
</evidence>
<gene>
    <name evidence="2" type="ORF">dsmv_0151</name>
</gene>
<evidence type="ECO:0008006" key="4">
    <source>
        <dbReference type="Google" id="ProtNLM"/>
    </source>
</evidence>
<feature type="transmembrane region" description="Helical" evidence="1">
    <location>
        <begin position="41"/>
        <end position="60"/>
    </location>
</feature>
<name>S7TTQ5_DESML</name>
<dbReference type="EMBL" id="ATHJ01000083">
    <property type="protein sequence ID" value="EPR40426.1"/>
    <property type="molecule type" value="Genomic_DNA"/>
</dbReference>
<sequence>MRHPYKKRFMCTKCGYTGIPSPGNLCPRCGKRPGWFSFSRALGIAGLMSILLLAGALISIQCFNPRIAAELAGATDSLPTRFHVGIDVSASMNQDTLEKLKDVLLTRLERFNRRKTISCRISTFGNPGCGPASISTVVDLTACGSPDQFDRTVRPQVESITTATIAPRIITPLTTPFYCFLETVLNSRIKKRVIIFSDLINDDSDCPQQYVFPEAAVERFGVDSSGEIIFLYTSPRIGDDPELNRRLLILQKTFIDRMNALALAGKARIFFRRIPDDPLKSLGFIRNELQSALPVTFVDHIRDRFSRMLSAVFTALTSDRPAVHTKH</sequence>
<keyword evidence="1" id="KW-0472">Membrane</keyword>
<keyword evidence="1" id="KW-1133">Transmembrane helix</keyword>
<keyword evidence="1" id="KW-0812">Transmembrane</keyword>
<evidence type="ECO:0000256" key="1">
    <source>
        <dbReference type="SAM" id="Phobius"/>
    </source>
</evidence>
<protein>
    <recommendedName>
        <fullName evidence="4">VWFA domain-containing protein</fullName>
    </recommendedName>
</protein>